<keyword evidence="1" id="KW-0812">Transmembrane</keyword>
<proteinExistence type="predicted"/>
<dbReference type="AlphaFoldDB" id="A0A0F9S9S7"/>
<organism evidence="2">
    <name type="scientific">marine sediment metagenome</name>
    <dbReference type="NCBI Taxonomy" id="412755"/>
    <lineage>
        <taxon>unclassified sequences</taxon>
        <taxon>metagenomes</taxon>
        <taxon>ecological metagenomes</taxon>
    </lineage>
</organism>
<evidence type="ECO:0000256" key="1">
    <source>
        <dbReference type="SAM" id="Phobius"/>
    </source>
</evidence>
<keyword evidence="1" id="KW-0472">Membrane</keyword>
<comment type="caution">
    <text evidence="2">The sequence shown here is derived from an EMBL/GenBank/DDBJ whole genome shotgun (WGS) entry which is preliminary data.</text>
</comment>
<protein>
    <submittedName>
        <fullName evidence="2">Uncharacterized protein</fullName>
    </submittedName>
</protein>
<reference evidence="2" key="1">
    <citation type="journal article" date="2015" name="Nature">
        <title>Complex archaea that bridge the gap between prokaryotes and eukaryotes.</title>
        <authorList>
            <person name="Spang A."/>
            <person name="Saw J.H."/>
            <person name="Jorgensen S.L."/>
            <person name="Zaremba-Niedzwiedzka K."/>
            <person name="Martijn J."/>
            <person name="Lind A.E."/>
            <person name="van Eijk R."/>
            <person name="Schleper C."/>
            <person name="Guy L."/>
            <person name="Ettema T.J."/>
        </authorList>
    </citation>
    <scope>NUCLEOTIDE SEQUENCE</scope>
</reference>
<name>A0A0F9S9S7_9ZZZZ</name>
<feature type="transmembrane region" description="Helical" evidence="1">
    <location>
        <begin position="7"/>
        <end position="24"/>
    </location>
</feature>
<dbReference type="EMBL" id="LAZR01000741">
    <property type="protein sequence ID" value="KKN59037.1"/>
    <property type="molecule type" value="Genomic_DNA"/>
</dbReference>
<evidence type="ECO:0000313" key="2">
    <source>
        <dbReference type="EMBL" id="KKN59037.1"/>
    </source>
</evidence>
<sequence>MISKELIITLLITIAYLMLTLNYGTTPFSFWYSGLLVGFSLCWILLEIWENKK</sequence>
<accession>A0A0F9S9S7</accession>
<keyword evidence="1" id="KW-1133">Transmembrane helix</keyword>
<feature type="transmembrane region" description="Helical" evidence="1">
    <location>
        <begin position="30"/>
        <end position="49"/>
    </location>
</feature>
<gene>
    <name evidence="2" type="ORF">LCGC14_0545920</name>
</gene>